<organism evidence="3 4">
    <name type="scientific">Hippocampus comes</name>
    <name type="common">Tiger tail seahorse</name>
    <dbReference type="NCBI Taxonomy" id="109280"/>
    <lineage>
        <taxon>Eukaryota</taxon>
        <taxon>Metazoa</taxon>
        <taxon>Chordata</taxon>
        <taxon>Craniata</taxon>
        <taxon>Vertebrata</taxon>
        <taxon>Euteleostomi</taxon>
        <taxon>Actinopterygii</taxon>
        <taxon>Neopterygii</taxon>
        <taxon>Teleostei</taxon>
        <taxon>Neoteleostei</taxon>
        <taxon>Acanthomorphata</taxon>
        <taxon>Syngnathiaria</taxon>
        <taxon>Syngnathiformes</taxon>
        <taxon>Syngnathoidei</taxon>
        <taxon>Syngnathidae</taxon>
        <taxon>Hippocampus</taxon>
    </lineage>
</organism>
<dbReference type="PROSITE" id="PS51723">
    <property type="entry name" value="PEPTIDASE_M60"/>
    <property type="match status" value="2"/>
</dbReference>
<feature type="domain" description="Peptidase M60" evidence="2">
    <location>
        <begin position="685"/>
        <end position="764"/>
    </location>
</feature>
<proteinExistence type="inferred from homology"/>
<dbReference type="Proteomes" id="UP000264820">
    <property type="component" value="Unplaced"/>
</dbReference>
<dbReference type="PANTHER" id="PTHR15730">
    <property type="entry name" value="EXPERIMENTAL AUTOIMMUNE PROSTATITIS ANTIGEN 2-RELATED"/>
    <property type="match status" value="1"/>
</dbReference>
<accession>A0A3Q2Y1Q4</accession>
<dbReference type="InterPro" id="IPR029062">
    <property type="entry name" value="Class_I_gatase-like"/>
</dbReference>
<reference evidence="3" key="2">
    <citation type="submission" date="2025-09" db="UniProtKB">
        <authorList>
            <consortium name="Ensembl"/>
        </authorList>
    </citation>
    <scope>IDENTIFICATION</scope>
</reference>
<dbReference type="InterPro" id="IPR042279">
    <property type="entry name" value="Pep_M60_3"/>
</dbReference>
<dbReference type="GO" id="GO:0005886">
    <property type="term" value="C:plasma membrane"/>
    <property type="evidence" value="ECO:0007669"/>
    <property type="project" value="TreeGrafter"/>
</dbReference>
<dbReference type="GO" id="GO:0044325">
    <property type="term" value="F:transmembrane transporter binding"/>
    <property type="evidence" value="ECO:0007669"/>
    <property type="project" value="TreeGrafter"/>
</dbReference>
<dbReference type="Pfam" id="PF17291">
    <property type="entry name" value="M60-like_N"/>
    <property type="match status" value="1"/>
</dbReference>
<dbReference type="Ensembl" id="ENSHCOT00000026551.1">
    <property type="protein sequence ID" value="ENSHCOP00000011408.1"/>
    <property type="gene ID" value="ENSHCOG00000014255.1"/>
</dbReference>
<evidence type="ECO:0000313" key="3">
    <source>
        <dbReference type="Ensembl" id="ENSHCOP00000011408.1"/>
    </source>
</evidence>
<dbReference type="Gene3D" id="1.10.390.30">
    <property type="entry name" value="Peptidase M60, enhancin-like domain 3"/>
    <property type="match status" value="1"/>
</dbReference>
<sequence>MARREKDKTGVRELDLRGPCVPSALLLTGEHAFPLVMNSQGQVLMAASQYGSGRIVVLGHEGYLTTFPALVENAVTWLKGDGSRNLSVGVNKSVKAVADSLNRSRIQTEVVQAFQRNLNLGVYVTDALSLNTDGKDLVAFLKNGGGVLIGGQAWSWAADHPKENTLLGFGGNKVSAVTGIYFSQHPGEAELLPVYPQIPASWLRVVLDKEFEDDLIFLLQGISEFDITGGAIASEILVHGRLAFPIGMTEDRRPFLAGTYYGLGRVIVVSHEAYLGREELAPFWTNALHWLDAGRRGTVGVLQHKALDNLKKSGLRCEKSDFRNDLSVFVCSAYSDKHAEEIHNFVAEGGGLLIGGHAWYWAQSHKGGNPLTEFAGNKILNKMGLSLLPETIGGGRFKAPVPSQTGKDSYHFCHLLQRFAAHVTEGEDLTKNEEQCLKKFGKDCASFLKMQAHDRCSYAQVLSTLTHVLKKSGMPQVCDTCPVKSPKDHLLLNMGSEVFKVCPNPDSLLPYLINENPLLPVVYNHRVTLNVNTADREEWVSTGLYLSQGMKTYMAMPGEIVNKGWMVQIGCQTDYLKAEELKRAPNVHEQFPIDSEMMQVWNLWGGLIYLVAPPKTQVGGVQVIVQVAVPAPYYKSGEDDVIGFYPPLFKTDRELHFHHLSLRGINASLSPPRMIMAPPVGCSPGHNQQRDPWEFRPHTTECTCNIWSVYIHEEVGFSIQAHGDVASAKRKSRLEEFVKGGRQLSKWEVWVALETYLQLQERFGWDAFKKVFAAYHKISNYPKDNGGKMNLYAETFSKTVGMNLCGFFKAWSWPIEKATEEKLANLPTWVDHPMVQFG</sequence>
<dbReference type="SMART" id="SM01276">
    <property type="entry name" value="M60-like"/>
    <property type="match status" value="1"/>
</dbReference>
<dbReference type="OMA" id="FNCFLAA"/>
<dbReference type="AlphaFoldDB" id="A0A3Q2Y1Q4"/>
<evidence type="ECO:0000256" key="1">
    <source>
        <dbReference type="ARBA" id="ARBA00009770"/>
    </source>
</evidence>
<name>A0A3Q2Y1Q4_HIPCM</name>
<dbReference type="Pfam" id="PF13402">
    <property type="entry name" value="Peptidase_M60"/>
    <property type="match status" value="1"/>
</dbReference>
<dbReference type="InterPro" id="IPR035423">
    <property type="entry name" value="M60-like_N"/>
</dbReference>
<dbReference type="GeneTree" id="ENSGT00390000017365"/>
<dbReference type="SUPFAM" id="SSF52317">
    <property type="entry name" value="Class I glutamine amidotransferase-like"/>
    <property type="match status" value="1"/>
</dbReference>
<keyword evidence="4" id="KW-1185">Reference proteome</keyword>
<evidence type="ECO:0000313" key="4">
    <source>
        <dbReference type="Proteomes" id="UP000264820"/>
    </source>
</evidence>
<reference evidence="3" key="1">
    <citation type="submission" date="2025-08" db="UniProtKB">
        <authorList>
            <consortium name="Ensembl"/>
        </authorList>
    </citation>
    <scope>IDENTIFICATION</scope>
</reference>
<dbReference type="PANTHER" id="PTHR15730:SF5">
    <property type="entry name" value="SI:CH211-210B2.2-RELATED"/>
    <property type="match status" value="1"/>
</dbReference>
<protein>
    <submittedName>
        <fullName evidence="3">TRPM8 channel-associated factor homolog</fullName>
    </submittedName>
</protein>
<dbReference type="InterPro" id="IPR051244">
    <property type="entry name" value="TCAF"/>
</dbReference>
<evidence type="ECO:0000259" key="2">
    <source>
        <dbReference type="PROSITE" id="PS51723"/>
    </source>
</evidence>
<dbReference type="GO" id="GO:0090314">
    <property type="term" value="P:positive regulation of protein targeting to membrane"/>
    <property type="evidence" value="ECO:0007669"/>
    <property type="project" value="TreeGrafter"/>
</dbReference>
<comment type="similarity">
    <text evidence="1">Belongs to the TCAF family.</text>
</comment>
<dbReference type="InterPro" id="IPR031161">
    <property type="entry name" value="Peptidase_M60_dom"/>
</dbReference>
<feature type="domain" description="Peptidase M60" evidence="2">
    <location>
        <begin position="537"/>
        <end position="641"/>
    </location>
</feature>